<feature type="domain" description="Nitrite/Sulfite reductase ferredoxin-like" evidence="8">
    <location>
        <begin position="336"/>
        <end position="401"/>
    </location>
</feature>
<dbReference type="Gene3D" id="3.90.480.10">
    <property type="entry name" value="Sulfite Reductase Hemoprotein,Domain 2"/>
    <property type="match status" value="1"/>
</dbReference>
<dbReference type="AlphaFoldDB" id="A0AAJ1EST1"/>
<dbReference type="SUPFAM" id="SSF56014">
    <property type="entry name" value="Nitrite and sulphite reductase 4Fe-4S domain-like"/>
    <property type="match status" value="2"/>
</dbReference>
<dbReference type="InterPro" id="IPR005117">
    <property type="entry name" value="NiRdtase/SiRdtase_haem-b_fer"/>
</dbReference>
<evidence type="ECO:0000256" key="3">
    <source>
        <dbReference type="ARBA" id="ARBA00022723"/>
    </source>
</evidence>
<evidence type="ECO:0000256" key="5">
    <source>
        <dbReference type="ARBA" id="ARBA00023004"/>
    </source>
</evidence>
<dbReference type="GO" id="GO:0020037">
    <property type="term" value="F:heme binding"/>
    <property type="evidence" value="ECO:0007669"/>
    <property type="project" value="InterPro"/>
</dbReference>
<gene>
    <name evidence="9" type="ORF">K8G79_05320</name>
</gene>
<evidence type="ECO:0000256" key="1">
    <source>
        <dbReference type="ARBA" id="ARBA00022485"/>
    </source>
</evidence>
<evidence type="ECO:0000259" key="7">
    <source>
        <dbReference type="Pfam" id="PF01077"/>
    </source>
</evidence>
<evidence type="ECO:0000313" key="9">
    <source>
        <dbReference type="EMBL" id="MBZ0159539.1"/>
    </source>
</evidence>
<keyword evidence="5" id="KW-0408">Iron</keyword>
<evidence type="ECO:0000313" key="10">
    <source>
        <dbReference type="Proteomes" id="UP001197609"/>
    </source>
</evidence>
<accession>A0AAJ1EST1</accession>
<evidence type="ECO:0000256" key="2">
    <source>
        <dbReference type="ARBA" id="ARBA00022617"/>
    </source>
</evidence>
<evidence type="ECO:0000259" key="8">
    <source>
        <dbReference type="Pfam" id="PF03460"/>
    </source>
</evidence>
<feature type="domain" description="Nitrite/Sulfite reductase ferredoxin-like" evidence="8">
    <location>
        <begin position="55"/>
        <end position="121"/>
    </location>
</feature>
<keyword evidence="2" id="KW-0349">Heme</keyword>
<feature type="domain" description="Nitrite/sulphite reductase 4Fe-4S" evidence="7">
    <location>
        <begin position="411"/>
        <end position="552"/>
    </location>
</feature>
<keyword evidence="4" id="KW-0560">Oxidoreductase</keyword>
<keyword evidence="6" id="KW-0411">Iron-sulfur</keyword>
<dbReference type="InterPro" id="IPR036136">
    <property type="entry name" value="Nit/Sulf_reduc_fer-like_dom_sf"/>
</dbReference>
<keyword evidence="3" id="KW-0479">Metal-binding</keyword>
<dbReference type="InterPro" id="IPR051329">
    <property type="entry name" value="NIR_SIR_4Fe-4S"/>
</dbReference>
<comment type="caution">
    <text evidence="9">The sequence shown here is derived from an EMBL/GenBank/DDBJ whole genome shotgun (WGS) entry which is preliminary data.</text>
</comment>
<dbReference type="Proteomes" id="UP001197609">
    <property type="component" value="Unassembled WGS sequence"/>
</dbReference>
<dbReference type="PRINTS" id="PR00397">
    <property type="entry name" value="SIROHAEM"/>
</dbReference>
<reference evidence="9 10" key="1">
    <citation type="journal article" date="2021" name="bioRxiv">
        <title>Unraveling nitrogen, sulfur and carbon metabolic pathways and microbial community transcriptional responses to substrate deprivation and toxicity stresses in a bioreactor mimicking anoxic brackish coastal sediment conditions.</title>
        <authorList>
            <person name="Martins P.D."/>
            <person name="Echeveste M.J."/>
            <person name="Arshad A."/>
            <person name="Kurth J."/>
            <person name="Ouboter H."/>
            <person name="Jetten M.S.M."/>
            <person name="Welte C.U."/>
        </authorList>
    </citation>
    <scope>NUCLEOTIDE SEQUENCE [LARGE SCALE GENOMIC DNA]</scope>
    <source>
        <strain evidence="9">MAG_38</strain>
    </source>
</reference>
<proteinExistence type="predicted"/>
<dbReference type="GO" id="GO:0051539">
    <property type="term" value="F:4 iron, 4 sulfur cluster binding"/>
    <property type="evidence" value="ECO:0007669"/>
    <property type="project" value="UniProtKB-KW"/>
</dbReference>
<evidence type="ECO:0000256" key="6">
    <source>
        <dbReference type="ARBA" id="ARBA00023014"/>
    </source>
</evidence>
<dbReference type="SUPFAM" id="SSF55124">
    <property type="entry name" value="Nitrite/Sulfite reductase N-terminal domain-like"/>
    <property type="match status" value="2"/>
</dbReference>
<name>A0AAJ1EST1_9BACT</name>
<feature type="domain" description="Nitrite/sulphite reductase 4Fe-4S" evidence="7">
    <location>
        <begin position="130"/>
        <end position="286"/>
    </location>
</feature>
<dbReference type="PANTHER" id="PTHR32439:SF9">
    <property type="entry name" value="BLR3264 PROTEIN"/>
    <property type="match status" value="1"/>
</dbReference>
<evidence type="ECO:0000256" key="4">
    <source>
        <dbReference type="ARBA" id="ARBA00023002"/>
    </source>
</evidence>
<dbReference type="InterPro" id="IPR045854">
    <property type="entry name" value="NO2/SO3_Rdtase_4Fe4S_sf"/>
</dbReference>
<dbReference type="EMBL" id="JAIOIU010000061">
    <property type="protein sequence ID" value="MBZ0159539.1"/>
    <property type="molecule type" value="Genomic_DNA"/>
</dbReference>
<dbReference type="GO" id="GO:0046872">
    <property type="term" value="F:metal ion binding"/>
    <property type="evidence" value="ECO:0007669"/>
    <property type="project" value="UniProtKB-KW"/>
</dbReference>
<protein>
    <submittedName>
        <fullName evidence="9">Nitrite/sulfite reductase</fullName>
    </submittedName>
</protein>
<dbReference type="Gene3D" id="3.30.413.10">
    <property type="entry name" value="Sulfite Reductase Hemoprotein, domain 1"/>
    <property type="match status" value="2"/>
</dbReference>
<dbReference type="GO" id="GO:0016491">
    <property type="term" value="F:oxidoreductase activity"/>
    <property type="evidence" value="ECO:0007669"/>
    <property type="project" value="UniProtKB-KW"/>
</dbReference>
<dbReference type="Pfam" id="PF03460">
    <property type="entry name" value="NIR_SIR_ferr"/>
    <property type="match status" value="2"/>
</dbReference>
<sequence length="591" mass="65208">MMRDANEPEKADLANWPSWAREEEIDTFDQFVQRFWNGEISPDEFKRFRLQNGIYGQRQDGEQMFRIKIPWGGLSAVQLELLAELAAKTQKGVGHVTTRQNIQLHFIKLEQVAGLMKSLASVGLTTREACGNTVRNVTIGHCAGVCPQELFDVTPYAAAVARFLLRNPMNQNLPRKFKIAFSGCPDDPGLTPIQDIGARAVTRFAEGKKERGFQLYVGGGLGPIPRLAELLEEFTPADRLLPTVAAIVRVFDRLGNREDRHKARMKFLLNKLGIEQFRALVCQERTGLESTMAGQFPSLVMWEEVPPHRVSLVSAGSPVESDDPVYRRWRATSVLPQRQAGYTMVHVRLELGDITAVQLRTLAFAAREFGDGTVRSTNQQNFVLRWIPSERLSALYRVLGAVGLATPSAERLADVTACPGADTCQLGITSSRGLAAALGALFDDELKDLADETGIRIKISACPNSCGQHHLANIGLYGGAKKFNGRQVPTYEMLLGAKLAPDRARYAEPVARIAAKNIPGAVEAVLRVYQKERQDGESFNTFLDRYGLESVKVVLAPFTDLPPVSEAPDHYLDYNAEEAFSVQIGPGECAA</sequence>
<dbReference type="Pfam" id="PF01077">
    <property type="entry name" value="NIR_SIR"/>
    <property type="match status" value="2"/>
</dbReference>
<organism evidence="9 10">
    <name type="scientific">Candidatus Methylomirabilis tolerans</name>
    <dbReference type="NCBI Taxonomy" id="3123416"/>
    <lineage>
        <taxon>Bacteria</taxon>
        <taxon>Candidatus Methylomirabilota</taxon>
        <taxon>Candidatus Methylomirabilia</taxon>
        <taxon>Candidatus Methylomirabilales</taxon>
        <taxon>Candidatus Methylomirabilaceae</taxon>
        <taxon>Candidatus Methylomirabilis</taxon>
    </lineage>
</organism>
<keyword evidence="1" id="KW-0004">4Fe-4S</keyword>
<dbReference type="PANTHER" id="PTHR32439">
    <property type="entry name" value="FERREDOXIN--NITRITE REDUCTASE, CHLOROPLASTIC"/>
    <property type="match status" value="1"/>
</dbReference>
<dbReference type="InterPro" id="IPR006067">
    <property type="entry name" value="NO2/SO3_Rdtase_4Fe4S_dom"/>
</dbReference>
<dbReference type="InterPro" id="IPR006066">
    <property type="entry name" value="NO2/SO3_Rdtase_FeS/sirohaem_BS"/>
</dbReference>